<dbReference type="GO" id="GO:0016209">
    <property type="term" value="F:antioxidant activity"/>
    <property type="evidence" value="ECO:0007669"/>
    <property type="project" value="InterPro"/>
</dbReference>
<dbReference type="CDD" id="cd02966">
    <property type="entry name" value="TlpA_like_family"/>
    <property type="match status" value="1"/>
</dbReference>
<dbReference type="Gene3D" id="3.40.30.10">
    <property type="entry name" value="Glutaredoxin"/>
    <property type="match status" value="1"/>
</dbReference>
<keyword evidence="1" id="KW-0676">Redox-active center</keyword>
<dbReference type="SUPFAM" id="SSF48452">
    <property type="entry name" value="TPR-like"/>
    <property type="match status" value="1"/>
</dbReference>
<organism evidence="3 4">
    <name type="scientific">Christiangramia gaetbulicola</name>
    <dbReference type="NCBI Taxonomy" id="703340"/>
    <lineage>
        <taxon>Bacteria</taxon>
        <taxon>Pseudomonadati</taxon>
        <taxon>Bacteroidota</taxon>
        <taxon>Flavobacteriia</taxon>
        <taxon>Flavobacteriales</taxon>
        <taxon>Flavobacteriaceae</taxon>
        <taxon>Christiangramia</taxon>
    </lineage>
</organism>
<protein>
    <submittedName>
        <fullName evidence="3">Peroxiredoxin</fullName>
    </submittedName>
</protein>
<dbReference type="PANTHER" id="PTHR42852">
    <property type="entry name" value="THIOL:DISULFIDE INTERCHANGE PROTEIN DSBE"/>
    <property type="match status" value="1"/>
</dbReference>
<dbReference type="Proteomes" id="UP000244174">
    <property type="component" value="Unassembled WGS sequence"/>
</dbReference>
<dbReference type="PANTHER" id="PTHR42852:SF13">
    <property type="entry name" value="PROTEIN DIPZ"/>
    <property type="match status" value="1"/>
</dbReference>
<dbReference type="InterPro" id="IPR000866">
    <property type="entry name" value="AhpC/TSA"/>
</dbReference>
<dbReference type="InterPro" id="IPR036249">
    <property type="entry name" value="Thioredoxin-like_sf"/>
</dbReference>
<dbReference type="GO" id="GO:0006950">
    <property type="term" value="P:response to stress"/>
    <property type="evidence" value="ECO:0007669"/>
    <property type="project" value="UniProtKB-ARBA"/>
</dbReference>
<dbReference type="AlphaFoldDB" id="A0A2T6AEE8"/>
<dbReference type="OrthoDB" id="634996at2"/>
<evidence type="ECO:0000313" key="4">
    <source>
        <dbReference type="Proteomes" id="UP000244174"/>
    </source>
</evidence>
<dbReference type="SUPFAM" id="SSF52833">
    <property type="entry name" value="Thioredoxin-like"/>
    <property type="match status" value="1"/>
</dbReference>
<dbReference type="EMBL" id="QBKQ01000003">
    <property type="protein sequence ID" value="PTX42193.1"/>
    <property type="molecule type" value="Genomic_DNA"/>
</dbReference>
<dbReference type="Pfam" id="PF00578">
    <property type="entry name" value="AhpC-TSA"/>
    <property type="match status" value="1"/>
</dbReference>
<dbReference type="PROSITE" id="PS51352">
    <property type="entry name" value="THIOREDOXIN_2"/>
    <property type="match status" value="1"/>
</dbReference>
<evidence type="ECO:0000259" key="2">
    <source>
        <dbReference type="PROSITE" id="PS51352"/>
    </source>
</evidence>
<dbReference type="InterPro" id="IPR013766">
    <property type="entry name" value="Thioredoxin_domain"/>
</dbReference>
<evidence type="ECO:0000256" key="1">
    <source>
        <dbReference type="ARBA" id="ARBA00023284"/>
    </source>
</evidence>
<proteinExistence type="predicted"/>
<reference evidence="3 4" key="1">
    <citation type="submission" date="2018-04" db="EMBL/GenBank/DDBJ databases">
        <title>Genomic Encyclopedia of Archaeal and Bacterial Type Strains, Phase II (KMG-II): from individual species to whole genera.</title>
        <authorList>
            <person name="Goeker M."/>
        </authorList>
    </citation>
    <scope>NUCLEOTIDE SEQUENCE [LARGE SCALE GENOMIC DNA]</scope>
    <source>
        <strain evidence="3 4">DSM 23082</strain>
    </source>
</reference>
<feature type="domain" description="Thioredoxin" evidence="2">
    <location>
        <begin position="481"/>
        <end position="636"/>
    </location>
</feature>
<comment type="caution">
    <text evidence="3">The sequence shown here is derived from an EMBL/GenBank/DDBJ whole genome shotgun (WGS) entry which is preliminary data.</text>
</comment>
<dbReference type="PROSITE" id="PS00194">
    <property type="entry name" value="THIOREDOXIN_1"/>
    <property type="match status" value="1"/>
</dbReference>
<dbReference type="InterPro" id="IPR011990">
    <property type="entry name" value="TPR-like_helical_dom_sf"/>
</dbReference>
<gene>
    <name evidence="3" type="ORF">C8P64_2612</name>
</gene>
<keyword evidence="4" id="KW-1185">Reference proteome</keyword>
<sequence>MKNLTQLLAMAIFVSLSSCEEDKTKDTGIEMGNLYVSNSKPQPGEDLLIKYDNQESEAPEATVNYLVGKKYYPTDIQLKDSANALFGKISIPDTVHAMAFNFKFGDKYDSNNKNGYVLSLYDENGEELKRSQATKGVYFTRAANTFDIKLENDSIAAILENAISEDPEIEESFDVDYSNALLAADQKKADKYIQKRIDYYNSKDSLNYENYEALSGLYSLKKNKAKNDSITKLVAEKYPKSEIARRDWLIKVFEAKSSDEQVKVLEDFEKVYGAKSVYEKDVMLRLIASKFAEEENWEAFEKYASQINEPREKARLYNSTAWKLAEDGENLDTAAEISKESINIISSATGDYSAKPEFYSNKQYDRAMKWSHSMYSDTYALIQFKQGDLEGAIETQEEALSEESGADMTTRYVQYLIEAEKFEKAQEKAEEFIADNRANAEMTDYLKTAYAENDNSEEFETYLARLEEKATTKAREDLKKNMLSEKTEDFELTDLEGNTVKLSDLRGKTVILDFWATWCGPCKQSFPGMQKAVEEYSDNENVEFLFVNTWENGDSRKRDVSEFIEENNYSFHVLMDEPVAEGSREFTTTSNFGINGIPTKIIVGPEGKVNFKKVGYSGNNEKMLKEISLMIELTQESKSPQA</sequence>
<dbReference type="InterPro" id="IPR050553">
    <property type="entry name" value="Thioredoxin_ResA/DsbE_sf"/>
</dbReference>
<evidence type="ECO:0000313" key="3">
    <source>
        <dbReference type="EMBL" id="PTX42193.1"/>
    </source>
</evidence>
<accession>A0A2T6AEE8</accession>
<name>A0A2T6AEE8_9FLAO</name>
<dbReference type="InterPro" id="IPR017937">
    <property type="entry name" value="Thioredoxin_CS"/>
</dbReference>
<dbReference type="RefSeq" id="WP_108172496.1">
    <property type="nucleotide sequence ID" value="NZ_QBKQ01000003.1"/>
</dbReference>
<dbReference type="GO" id="GO:0016491">
    <property type="term" value="F:oxidoreductase activity"/>
    <property type="evidence" value="ECO:0007669"/>
    <property type="project" value="InterPro"/>
</dbReference>
<dbReference type="PROSITE" id="PS51257">
    <property type="entry name" value="PROKAR_LIPOPROTEIN"/>
    <property type="match status" value="1"/>
</dbReference>